<keyword evidence="7" id="KW-0812">Transmembrane</keyword>
<evidence type="ECO:0000256" key="5">
    <source>
        <dbReference type="ARBA" id="ARBA00023180"/>
    </source>
</evidence>
<keyword evidence="4 6" id="KW-1015">Disulfide bond</keyword>
<dbReference type="Pfam" id="PF19429">
    <property type="entry name" value="EVA_Class_A"/>
    <property type="match status" value="1"/>
</dbReference>
<keyword evidence="7" id="KW-0472">Membrane</keyword>
<keyword evidence="7" id="KW-1133">Transmembrane helix</keyword>
<reference evidence="8" key="1">
    <citation type="submission" date="2014-03" db="EMBL/GenBank/DDBJ databases">
        <title>The sialotranscriptome of Amblyomma triste, Amblyomma parvum and Amblyomma cajennense ticks, uncovered by 454-based RNA-seq.</title>
        <authorList>
            <person name="Garcia G.R."/>
            <person name="Gardinassi L.G."/>
            <person name="Ribeiro J.M."/>
            <person name="Anatriello E."/>
            <person name="Ferreira B.R."/>
            <person name="Moreira H.N."/>
            <person name="Mafra C."/>
            <person name="Olegario M.M."/>
            <person name="Szabo P.J."/>
            <person name="Miranda-Santos I.K."/>
            <person name="Maruyama S.R."/>
        </authorList>
    </citation>
    <scope>NUCLEOTIDE SEQUENCE</scope>
    <source>
        <strain evidence="8">Mato Grasso do Sul</strain>
        <tissue evidence="8">Salivary glands</tissue>
    </source>
</reference>
<evidence type="ECO:0000256" key="7">
    <source>
        <dbReference type="SAM" id="Phobius"/>
    </source>
</evidence>
<keyword evidence="3 6" id="KW-0732">Signal</keyword>
<keyword evidence="5 6" id="KW-0325">Glycoprotein</keyword>
<feature type="non-terminal residue" evidence="8">
    <location>
        <position position="1"/>
    </location>
</feature>
<feature type="transmembrane region" description="Helical" evidence="7">
    <location>
        <begin position="6"/>
        <end position="28"/>
    </location>
</feature>
<keyword evidence="2 6" id="KW-0964">Secreted</keyword>
<evidence type="ECO:0000256" key="4">
    <source>
        <dbReference type="ARBA" id="ARBA00023157"/>
    </source>
</evidence>
<evidence type="ECO:0000256" key="1">
    <source>
        <dbReference type="ARBA" id="ARBA00004613"/>
    </source>
</evidence>
<dbReference type="AlphaFoldDB" id="A0A023G298"/>
<protein>
    <recommendedName>
        <fullName evidence="6">Evasin</fullName>
    </recommendedName>
</protein>
<evidence type="ECO:0000256" key="2">
    <source>
        <dbReference type="ARBA" id="ARBA00022525"/>
    </source>
</evidence>
<dbReference type="EMBL" id="GBBM01007636">
    <property type="protein sequence ID" value="JAC27782.1"/>
    <property type="molecule type" value="mRNA"/>
</dbReference>
<dbReference type="GO" id="GO:0005576">
    <property type="term" value="C:extracellular region"/>
    <property type="evidence" value="ECO:0007669"/>
    <property type="project" value="UniProtKB-SubCell"/>
</dbReference>
<dbReference type="Gene3D" id="2.30.130.100">
    <property type="match status" value="1"/>
</dbReference>
<comment type="subcellular location">
    <subcellularLocation>
        <location evidence="1 6">Secreted</location>
    </subcellularLocation>
</comment>
<dbReference type="GO" id="GO:0019957">
    <property type="term" value="F:C-C chemokine binding"/>
    <property type="evidence" value="ECO:0007669"/>
    <property type="project" value="InterPro"/>
</dbReference>
<evidence type="ECO:0000256" key="3">
    <source>
        <dbReference type="ARBA" id="ARBA00022729"/>
    </source>
</evidence>
<name>A0A023G298_AMBTT</name>
<organism evidence="8">
    <name type="scientific">Amblyomma triste</name>
    <name type="common">Neotropical tick</name>
    <dbReference type="NCBI Taxonomy" id="251400"/>
    <lineage>
        <taxon>Eukaryota</taxon>
        <taxon>Metazoa</taxon>
        <taxon>Ecdysozoa</taxon>
        <taxon>Arthropoda</taxon>
        <taxon>Chelicerata</taxon>
        <taxon>Arachnida</taxon>
        <taxon>Acari</taxon>
        <taxon>Parasitiformes</taxon>
        <taxon>Ixodida</taxon>
        <taxon>Ixodoidea</taxon>
        <taxon>Ixodidae</taxon>
        <taxon>Amblyomminae</taxon>
        <taxon>Amblyomma</taxon>
    </lineage>
</organism>
<proteinExistence type="evidence at transcript level"/>
<comment type="function">
    <text evidence="6">Salivary chemokine-binding protein which binds to host chemokines.</text>
</comment>
<sequence>TVCFKPIMNVIRPSCWLTVVVLLCAYHLTSSYRSMRRQYQDLCLIPGLKTSEGPLPVGCRADCLSGKKKKLNTGTKCIRGTLRQVEAMPNYTSKWFPAGACGRNGCKPDGTRVWCTKFPVFWMGVE</sequence>
<dbReference type="InterPro" id="IPR045797">
    <property type="entry name" value="EVA_Class_A"/>
</dbReference>
<accession>A0A023G298</accession>
<evidence type="ECO:0000256" key="6">
    <source>
        <dbReference type="RuleBase" id="RU369006"/>
    </source>
</evidence>
<evidence type="ECO:0000313" key="8">
    <source>
        <dbReference type="EMBL" id="JAC27782.1"/>
    </source>
</evidence>